<evidence type="ECO:0000256" key="1">
    <source>
        <dbReference type="ARBA" id="ARBA00023121"/>
    </source>
</evidence>
<dbReference type="Gene3D" id="3.40.50.10170">
    <property type="match status" value="1"/>
</dbReference>
<evidence type="ECO:0008006" key="3">
    <source>
        <dbReference type="Google" id="ProtNLM"/>
    </source>
</evidence>
<gene>
    <name evidence="2" type="ORF">S12H4_54563</name>
</gene>
<dbReference type="SUPFAM" id="SSF82549">
    <property type="entry name" value="DAK1/DegV-like"/>
    <property type="match status" value="1"/>
</dbReference>
<reference evidence="2" key="1">
    <citation type="journal article" date="2014" name="Front. Microbiol.">
        <title>High frequency of phylogenetically diverse reductive dehalogenase-homologous genes in deep subseafloor sedimentary metagenomes.</title>
        <authorList>
            <person name="Kawai M."/>
            <person name="Futagami T."/>
            <person name="Toyoda A."/>
            <person name="Takaki Y."/>
            <person name="Nishi S."/>
            <person name="Hori S."/>
            <person name="Arai W."/>
            <person name="Tsubouchi T."/>
            <person name="Morono Y."/>
            <person name="Uchiyama I."/>
            <person name="Ito T."/>
            <person name="Fujiyama A."/>
            <person name="Inagaki F."/>
            <person name="Takami H."/>
        </authorList>
    </citation>
    <scope>NUCLEOTIDE SEQUENCE</scope>
    <source>
        <strain evidence="2">Expedition CK06-06</strain>
    </source>
</reference>
<dbReference type="Pfam" id="PF02645">
    <property type="entry name" value="DegV"/>
    <property type="match status" value="1"/>
</dbReference>
<dbReference type="PANTHER" id="PTHR33434:SF2">
    <property type="entry name" value="FATTY ACID-BINDING PROTEIN TM_1468"/>
    <property type="match status" value="1"/>
</dbReference>
<keyword evidence="1" id="KW-0446">Lipid-binding</keyword>
<dbReference type="EMBL" id="BARW01034891">
    <property type="protein sequence ID" value="GAJ11259.1"/>
    <property type="molecule type" value="Genomic_DNA"/>
</dbReference>
<name>X1U162_9ZZZZ</name>
<accession>X1U162</accession>
<dbReference type="InterPro" id="IPR043168">
    <property type="entry name" value="DegV_C"/>
</dbReference>
<organism evidence="2">
    <name type="scientific">marine sediment metagenome</name>
    <dbReference type="NCBI Taxonomy" id="412755"/>
    <lineage>
        <taxon>unclassified sequences</taxon>
        <taxon>metagenomes</taxon>
        <taxon>ecological metagenomes</taxon>
    </lineage>
</organism>
<dbReference type="NCBIfam" id="TIGR00762">
    <property type="entry name" value="DegV"/>
    <property type="match status" value="1"/>
</dbReference>
<dbReference type="AlphaFoldDB" id="X1U162"/>
<feature type="non-terminal residue" evidence="2">
    <location>
        <position position="1"/>
    </location>
</feature>
<dbReference type="Gene3D" id="3.30.1180.10">
    <property type="match status" value="1"/>
</dbReference>
<comment type="caution">
    <text evidence="2">The sequence shown here is derived from an EMBL/GenBank/DDBJ whole genome shotgun (WGS) entry which is preliminary data.</text>
</comment>
<dbReference type="PROSITE" id="PS51482">
    <property type="entry name" value="DEGV"/>
    <property type="match status" value="1"/>
</dbReference>
<sequence length="228" mass="24541">TAGLSREFVEKHGIRVVPLYIRIDDVTYRDHVDITPSEFYERLPTCTPLPTTSQPSVGDFATVFRELVDQGATGIICVLISSGVSGTVSSAHAAAEGIDGVRIEVIDTQTASVAHMFCVEAGARALADGASLDEAVAVIRGVVEAQRIVFSVDTLEYLYKGGRIGGAAALLGSLLQFRPLLYLKEGKVDALERVRTSKRALRRMVELMGEWLGVEEPVHAVVIEAACK</sequence>
<dbReference type="InterPro" id="IPR003797">
    <property type="entry name" value="DegV"/>
</dbReference>
<dbReference type="PANTHER" id="PTHR33434">
    <property type="entry name" value="DEGV DOMAIN-CONTAINING PROTEIN DR_1986-RELATED"/>
    <property type="match status" value="1"/>
</dbReference>
<dbReference type="InterPro" id="IPR050270">
    <property type="entry name" value="DegV_domain_contain"/>
</dbReference>
<protein>
    <recommendedName>
        <fullName evidence="3">DegV family protein</fullName>
    </recommendedName>
</protein>
<proteinExistence type="predicted"/>
<evidence type="ECO:0000313" key="2">
    <source>
        <dbReference type="EMBL" id="GAJ11259.1"/>
    </source>
</evidence>
<dbReference type="GO" id="GO:0008289">
    <property type="term" value="F:lipid binding"/>
    <property type="evidence" value="ECO:0007669"/>
    <property type="project" value="UniProtKB-KW"/>
</dbReference>
<feature type="non-terminal residue" evidence="2">
    <location>
        <position position="228"/>
    </location>
</feature>